<dbReference type="Proteomes" id="UP000280696">
    <property type="component" value="Unassembled WGS sequence"/>
</dbReference>
<dbReference type="InterPro" id="IPR037026">
    <property type="entry name" value="Vgr_OB-fold_dom_sf"/>
</dbReference>
<protein>
    <recommendedName>
        <fullName evidence="1">Phage protein Gp138 N-terminal domain-containing protein</fullName>
    </recommendedName>
</protein>
<keyword evidence="3" id="KW-1185">Reference proteome</keyword>
<evidence type="ECO:0000259" key="1">
    <source>
        <dbReference type="Pfam" id="PF18352"/>
    </source>
</evidence>
<sequence length="204" mass="21861">MIQEFVQQIEDTVREATYDIHTALPGTITEFDVAAGMASVKPEGTMTMKNGMQLTYPTIVKVPVVFPQACGQKTTIAYPVKPGDGCIILICENDLKPWMSHGKETDSNMKFDLTNAVCIPGLFGEGSEAVQKAVEEEAIVLKNEEMELILKKDGMKAQYQGSLLQMGEDAVKQECAGCSISVSGDGVVIEGNLNVHGAVTSEGG</sequence>
<dbReference type="Gene3D" id="2.40.50.230">
    <property type="entry name" value="Gp5 N-terminal domain"/>
    <property type="match status" value="1"/>
</dbReference>
<evidence type="ECO:0000313" key="3">
    <source>
        <dbReference type="Proteomes" id="UP000280696"/>
    </source>
</evidence>
<proteinExistence type="predicted"/>
<dbReference type="OrthoDB" id="1860603at2"/>
<evidence type="ECO:0000313" key="2">
    <source>
        <dbReference type="EMBL" id="RKI90428.1"/>
    </source>
</evidence>
<gene>
    <name evidence="2" type="ORF">D7V94_13415</name>
</gene>
<dbReference type="Pfam" id="PF18352">
    <property type="entry name" value="Gp138_N"/>
    <property type="match status" value="1"/>
</dbReference>
<accession>A0A3A9AGM6</accession>
<name>A0A3A9AGM6_9FIRM</name>
<organism evidence="2 3">
    <name type="scientific">Parablautia intestinalis</name>
    <dbReference type="NCBI Taxonomy" id="2320100"/>
    <lineage>
        <taxon>Bacteria</taxon>
        <taxon>Bacillati</taxon>
        <taxon>Bacillota</taxon>
        <taxon>Clostridia</taxon>
        <taxon>Lachnospirales</taxon>
        <taxon>Lachnospiraceae</taxon>
        <taxon>Parablautia</taxon>
    </lineage>
</organism>
<feature type="domain" description="Phage protein Gp138 N-terminal" evidence="1">
    <location>
        <begin position="24"/>
        <end position="121"/>
    </location>
</feature>
<dbReference type="RefSeq" id="WP_120470604.1">
    <property type="nucleotide sequence ID" value="NZ_RAYQ01000014.1"/>
</dbReference>
<comment type="caution">
    <text evidence="2">The sequence shown here is derived from an EMBL/GenBank/DDBJ whole genome shotgun (WGS) entry which is preliminary data.</text>
</comment>
<dbReference type="AlphaFoldDB" id="A0A3A9AGM6"/>
<dbReference type="EMBL" id="RAYQ01000014">
    <property type="protein sequence ID" value="RKI90428.1"/>
    <property type="molecule type" value="Genomic_DNA"/>
</dbReference>
<reference evidence="2 3" key="1">
    <citation type="submission" date="2018-09" db="EMBL/GenBank/DDBJ databases">
        <title>Murine metabolic-syndrome-specific gut microbial biobank.</title>
        <authorList>
            <person name="Liu C."/>
        </authorList>
    </citation>
    <scope>NUCLEOTIDE SEQUENCE [LARGE SCALE GENOMIC DNA]</scope>
    <source>
        <strain evidence="2 3">0.1xD8-82</strain>
    </source>
</reference>
<dbReference type="InterPro" id="IPR041599">
    <property type="entry name" value="Gp138_N"/>
</dbReference>